<dbReference type="Pfam" id="PF02353">
    <property type="entry name" value="CMAS"/>
    <property type="match status" value="1"/>
</dbReference>
<keyword evidence="4" id="KW-0949">S-adenosyl-L-methionine</keyword>
<dbReference type="PIRSF" id="PIRSF003085">
    <property type="entry name" value="CMAS"/>
    <property type="match status" value="1"/>
</dbReference>
<evidence type="ECO:0000259" key="7">
    <source>
        <dbReference type="Pfam" id="PF25371"/>
    </source>
</evidence>
<dbReference type="PANTHER" id="PTHR43667:SF1">
    <property type="entry name" value="CYCLOPROPANE-FATTY-ACYL-PHOSPHOLIPID SYNTHASE"/>
    <property type="match status" value="1"/>
</dbReference>
<dbReference type="PANTHER" id="PTHR43667">
    <property type="entry name" value="CYCLOPROPANE-FATTY-ACYL-PHOSPHOLIPID SYNTHASE"/>
    <property type="match status" value="1"/>
</dbReference>
<protein>
    <submittedName>
        <fullName evidence="8">SAM-dependent methyltransferase</fullName>
    </submittedName>
</protein>
<dbReference type="InterPro" id="IPR050723">
    <property type="entry name" value="CFA/CMAS"/>
</dbReference>
<comment type="caution">
    <text evidence="8">The sequence shown here is derived from an EMBL/GenBank/DDBJ whole genome shotgun (WGS) entry which is preliminary data.</text>
</comment>
<dbReference type="RefSeq" id="WP_114283571.1">
    <property type="nucleotide sequence ID" value="NZ_PSYR01000002.1"/>
</dbReference>
<dbReference type="InterPro" id="IPR057206">
    <property type="entry name" value="DUF7884"/>
</dbReference>
<evidence type="ECO:0000313" key="8">
    <source>
        <dbReference type="EMBL" id="RCN57267.1"/>
    </source>
</evidence>
<feature type="domain" description="DUF7884" evidence="7">
    <location>
        <begin position="3"/>
        <end position="77"/>
    </location>
</feature>
<organism evidence="8 9">
    <name type="scientific">Acidiferrobacter thiooxydans</name>
    <dbReference type="NCBI Taxonomy" id="163359"/>
    <lineage>
        <taxon>Bacteria</taxon>
        <taxon>Pseudomonadati</taxon>
        <taxon>Pseudomonadota</taxon>
        <taxon>Gammaproteobacteria</taxon>
        <taxon>Acidiferrobacterales</taxon>
        <taxon>Acidiferrobacteraceae</taxon>
        <taxon>Acidiferrobacter</taxon>
    </lineage>
</organism>
<dbReference type="AlphaFoldDB" id="A0A368HJN1"/>
<proteinExistence type="inferred from homology"/>
<evidence type="ECO:0000256" key="1">
    <source>
        <dbReference type="ARBA" id="ARBA00010815"/>
    </source>
</evidence>
<feature type="active site" evidence="6">
    <location>
        <position position="354"/>
    </location>
</feature>
<evidence type="ECO:0000256" key="5">
    <source>
        <dbReference type="ARBA" id="ARBA00023098"/>
    </source>
</evidence>
<evidence type="ECO:0000256" key="2">
    <source>
        <dbReference type="ARBA" id="ARBA00022603"/>
    </source>
</evidence>
<keyword evidence="5" id="KW-0443">Lipid metabolism</keyword>
<dbReference type="Pfam" id="PF25371">
    <property type="entry name" value="DUF7884"/>
    <property type="match status" value="1"/>
</dbReference>
<evidence type="ECO:0000313" key="9">
    <source>
        <dbReference type="Proteomes" id="UP000253250"/>
    </source>
</evidence>
<keyword evidence="9" id="KW-1185">Reference proteome</keyword>
<keyword evidence="3 8" id="KW-0808">Transferase</keyword>
<dbReference type="InterPro" id="IPR029063">
    <property type="entry name" value="SAM-dependent_MTases_sf"/>
</dbReference>
<dbReference type="InterPro" id="IPR003333">
    <property type="entry name" value="CMAS"/>
</dbReference>
<dbReference type="CDD" id="cd02440">
    <property type="entry name" value="AdoMet_MTases"/>
    <property type="match status" value="1"/>
</dbReference>
<keyword evidence="2 8" id="KW-0489">Methyltransferase</keyword>
<dbReference type="Gene3D" id="3.40.50.150">
    <property type="entry name" value="Vaccinia Virus protein VP39"/>
    <property type="match status" value="1"/>
</dbReference>
<accession>A0A368HJN1</accession>
<dbReference type="OrthoDB" id="9782855at2"/>
<dbReference type="Proteomes" id="UP000253250">
    <property type="component" value="Unassembled WGS sequence"/>
</dbReference>
<comment type="similarity">
    <text evidence="1">Belongs to the CFA/CMAS family.</text>
</comment>
<dbReference type="GO" id="GO:0008610">
    <property type="term" value="P:lipid biosynthetic process"/>
    <property type="evidence" value="ECO:0007669"/>
    <property type="project" value="InterPro"/>
</dbReference>
<sequence length="398" mass="45667">MLEKILADVIKIGRLTVRYPDGQVGRYGEGSPEAEWVIRDQSAIHRLIRNPWLQMGETYMDGAWDAPKGLAMLLEVLLRNVPDEPPSSLFANLKRYLEQGNGRQASRRHVAHHYDLDESLFRLFLDQDMHYSCAYFANPNMTLEEAQVAKCELIRRKLELKPGQRVLDVGCGWGSLALHLAREADVDVTGITLSKEQHRVATARAREAGLSDRVQFRLEDYREHRGLYDRVVSVGMFEHVGAPHYETFFAKVRERLAPGGLTLLHHIGRSGPPGQTNPWIRRYIFPGGYNPALSEVVPAIEKAGLKVADIEVLKFHYGYTLHEWQKRFQARRDEVVRRWDERFARMWEFYLAACEASFAIGDLVVFHIQMARSLEGLPMTRDAWYAEHDLDNEIAESA</sequence>
<reference evidence="8 9" key="1">
    <citation type="submission" date="2018-02" db="EMBL/GenBank/DDBJ databases">
        <title>Insights into the biology of acidophilic members of the Acidiferrobacteraceae family derived from comparative genomic analyses.</title>
        <authorList>
            <person name="Issotta F."/>
            <person name="Thyssen C."/>
            <person name="Mena C."/>
            <person name="Moya A."/>
            <person name="Bellenberg S."/>
            <person name="Sproer C."/>
            <person name="Covarrubias P.C."/>
            <person name="Sand W."/>
            <person name="Quatrini R."/>
            <person name="Vera M."/>
        </authorList>
    </citation>
    <scope>NUCLEOTIDE SEQUENCE [LARGE SCALE GENOMIC DNA]</scope>
    <source>
        <strain evidence="9">m-1</strain>
    </source>
</reference>
<evidence type="ECO:0000256" key="3">
    <source>
        <dbReference type="ARBA" id="ARBA00022679"/>
    </source>
</evidence>
<dbReference type="SUPFAM" id="SSF53335">
    <property type="entry name" value="S-adenosyl-L-methionine-dependent methyltransferases"/>
    <property type="match status" value="1"/>
</dbReference>
<gene>
    <name evidence="8" type="ORF">C4900_14895</name>
</gene>
<dbReference type="EMBL" id="PSYR01000002">
    <property type="protein sequence ID" value="RCN57267.1"/>
    <property type="molecule type" value="Genomic_DNA"/>
</dbReference>
<dbReference type="GO" id="GO:0008168">
    <property type="term" value="F:methyltransferase activity"/>
    <property type="evidence" value="ECO:0007669"/>
    <property type="project" value="UniProtKB-KW"/>
</dbReference>
<name>A0A368HJN1_9GAMM</name>
<evidence type="ECO:0000256" key="4">
    <source>
        <dbReference type="ARBA" id="ARBA00022691"/>
    </source>
</evidence>
<dbReference type="GO" id="GO:0032259">
    <property type="term" value="P:methylation"/>
    <property type="evidence" value="ECO:0007669"/>
    <property type="project" value="UniProtKB-KW"/>
</dbReference>
<evidence type="ECO:0000256" key="6">
    <source>
        <dbReference type="PIRSR" id="PIRSR003085-1"/>
    </source>
</evidence>